<feature type="transmembrane region" description="Helical" evidence="6">
    <location>
        <begin position="127"/>
        <end position="144"/>
    </location>
</feature>
<evidence type="ECO:0000256" key="5">
    <source>
        <dbReference type="ARBA" id="ARBA00023136"/>
    </source>
</evidence>
<accession>A0A6N6JC41</accession>
<dbReference type="GO" id="GO:0016020">
    <property type="term" value="C:membrane"/>
    <property type="evidence" value="ECO:0007669"/>
    <property type="project" value="UniProtKB-SubCell"/>
</dbReference>
<feature type="transmembrane region" description="Helical" evidence="6">
    <location>
        <begin position="285"/>
        <end position="303"/>
    </location>
</feature>
<feature type="transmembrane region" description="Helical" evidence="6">
    <location>
        <begin position="150"/>
        <end position="171"/>
    </location>
</feature>
<evidence type="ECO:0000256" key="4">
    <source>
        <dbReference type="ARBA" id="ARBA00022989"/>
    </source>
</evidence>
<dbReference type="Pfam" id="PF00892">
    <property type="entry name" value="EamA"/>
    <property type="match status" value="1"/>
</dbReference>
<dbReference type="SUPFAM" id="SSF103481">
    <property type="entry name" value="Multidrug resistance efflux transporter EmrE"/>
    <property type="match status" value="2"/>
</dbReference>
<dbReference type="Proteomes" id="UP000436822">
    <property type="component" value="Unassembled WGS sequence"/>
</dbReference>
<reference evidence="8 9" key="1">
    <citation type="submission" date="2019-12" db="EMBL/GenBank/DDBJ databases">
        <title>Litoreibacter badius sp. nov., a novel bacteriochlorophyll a-containing bacterium in the genus Litoreibacter.</title>
        <authorList>
            <person name="Kanamuro M."/>
            <person name="Takabe Y."/>
            <person name="Mori K."/>
            <person name="Takaichi S."/>
            <person name="Hanada S."/>
        </authorList>
    </citation>
    <scope>NUCLEOTIDE SEQUENCE [LARGE SCALE GENOMIC DNA]</scope>
    <source>
        <strain evidence="8 9">K6</strain>
    </source>
</reference>
<gene>
    <name evidence="8" type="ORF">KIN_08090</name>
</gene>
<feature type="transmembrane region" description="Helical" evidence="6">
    <location>
        <begin position="228"/>
        <end position="246"/>
    </location>
</feature>
<feature type="transmembrane region" description="Helical" evidence="6">
    <location>
        <begin position="12"/>
        <end position="29"/>
    </location>
</feature>
<organism evidence="8 9">
    <name type="scientific">Litoreibacter roseus</name>
    <dbReference type="NCBI Taxonomy" id="2601869"/>
    <lineage>
        <taxon>Bacteria</taxon>
        <taxon>Pseudomonadati</taxon>
        <taxon>Pseudomonadota</taxon>
        <taxon>Alphaproteobacteria</taxon>
        <taxon>Rhodobacterales</taxon>
        <taxon>Roseobacteraceae</taxon>
        <taxon>Litoreibacter</taxon>
    </lineage>
</organism>
<protein>
    <submittedName>
        <fullName evidence="8">Permease</fullName>
    </submittedName>
</protein>
<feature type="transmembrane region" description="Helical" evidence="6">
    <location>
        <begin position="96"/>
        <end position="115"/>
    </location>
</feature>
<feature type="transmembrane region" description="Helical" evidence="6">
    <location>
        <begin position="68"/>
        <end position="90"/>
    </location>
</feature>
<feature type="domain" description="EamA" evidence="7">
    <location>
        <begin position="15"/>
        <end position="144"/>
    </location>
</feature>
<proteinExistence type="inferred from homology"/>
<feature type="transmembrane region" description="Helical" evidence="6">
    <location>
        <begin position="183"/>
        <end position="208"/>
    </location>
</feature>
<sequence length="317" mass="33693">MTQRAQGRSDRTGQGIVIILASVLTMAFADAVIKHVSTDLSVWQIFVCRSLIAIPVLIGALRVTGRRFAMHAPIWVVLRSGLLVLSWIAFYTSLSVLDLSVAAVAIYTNPILTALMSAELIKEPVGALRWAGVALGFVGVVAILRPGTEAFSWITLLPLLAAALYSLSMVLTRSKCQDETPMVLALSLHSAFLITGLIATLGLIVLGLPTAVQDIFPFVLGGWSGMTPTTWGLMAGLGILSALYFMGVARAYQIAPPAIIGTFDYAYLISAALWGYLFFSETPGPLTILGMILITCAGLLVAAPSPKQSARTAQTAR</sequence>
<keyword evidence="5 6" id="KW-0472">Membrane</keyword>
<feature type="transmembrane region" description="Helical" evidence="6">
    <location>
        <begin position="258"/>
        <end position="279"/>
    </location>
</feature>
<evidence type="ECO:0000256" key="2">
    <source>
        <dbReference type="ARBA" id="ARBA00009853"/>
    </source>
</evidence>
<evidence type="ECO:0000313" key="9">
    <source>
        <dbReference type="Proteomes" id="UP000436822"/>
    </source>
</evidence>
<keyword evidence="4 6" id="KW-1133">Transmembrane helix</keyword>
<evidence type="ECO:0000259" key="7">
    <source>
        <dbReference type="Pfam" id="PF00892"/>
    </source>
</evidence>
<evidence type="ECO:0000313" key="8">
    <source>
        <dbReference type="EMBL" id="GFE63735.1"/>
    </source>
</evidence>
<evidence type="ECO:0000256" key="1">
    <source>
        <dbReference type="ARBA" id="ARBA00004141"/>
    </source>
</evidence>
<dbReference type="PANTHER" id="PTHR22911">
    <property type="entry name" value="ACYL-MALONYL CONDENSING ENZYME-RELATED"/>
    <property type="match status" value="1"/>
</dbReference>
<dbReference type="EMBL" id="BLJE01000001">
    <property type="protein sequence ID" value="GFE63735.1"/>
    <property type="molecule type" value="Genomic_DNA"/>
</dbReference>
<feature type="transmembrane region" description="Helical" evidence="6">
    <location>
        <begin position="41"/>
        <end position="61"/>
    </location>
</feature>
<evidence type="ECO:0000256" key="3">
    <source>
        <dbReference type="ARBA" id="ARBA00022692"/>
    </source>
</evidence>
<dbReference type="InterPro" id="IPR037185">
    <property type="entry name" value="EmrE-like"/>
</dbReference>
<keyword evidence="3 6" id="KW-0812">Transmembrane</keyword>
<comment type="caution">
    <text evidence="8">The sequence shown here is derived from an EMBL/GenBank/DDBJ whole genome shotgun (WGS) entry which is preliminary data.</text>
</comment>
<comment type="subcellular location">
    <subcellularLocation>
        <location evidence="1">Membrane</location>
        <topology evidence="1">Multi-pass membrane protein</topology>
    </subcellularLocation>
</comment>
<evidence type="ECO:0000256" key="6">
    <source>
        <dbReference type="SAM" id="Phobius"/>
    </source>
</evidence>
<keyword evidence="9" id="KW-1185">Reference proteome</keyword>
<dbReference type="OrthoDB" id="148351at2"/>
<comment type="similarity">
    <text evidence="2">Belongs to the drug/metabolite transporter (DMT) superfamily. 10 TMS drug/metabolite exporter (DME) (TC 2.A.7.3) family.</text>
</comment>
<dbReference type="RefSeq" id="WP_159804641.1">
    <property type="nucleotide sequence ID" value="NZ_BLJE01000001.1"/>
</dbReference>
<dbReference type="AlphaFoldDB" id="A0A6N6JC41"/>
<name>A0A6N6JC41_9RHOB</name>
<dbReference type="InterPro" id="IPR000620">
    <property type="entry name" value="EamA_dom"/>
</dbReference>
<dbReference type="PANTHER" id="PTHR22911:SF6">
    <property type="entry name" value="SOLUTE CARRIER FAMILY 35 MEMBER G1"/>
    <property type="match status" value="1"/>
</dbReference>